<dbReference type="OrthoDB" id="3171769at2"/>
<name>A0A0B2A888_9MICO</name>
<proteinExistence type="predicted"/>
<feature type="transmembrane region" description="Helical" evidence="1">
    <location>
        <begin position="294"/>
        <end position="312"/>
    </location>
</feature>
<dbReference type="RefSeq" id="WP_039398497.1">
    <property type="nucleotide sequence ID" value="NZ_JTDK01000007.1"/>
</dbReference>
<keyword evidence="1" id="KW-1133">Transmembrane helix</keyword>
<comment type="caution">
    <text evidence="2">The sequence shown here is derived from an EMBL/GenBank/DDBJ whole genome shotgun (WGS) entry which is preliminary data.</text>
</comment>
<sequence>MTDKATLTDRYVDAAMRTVPEKQRADLGVELHGSIADQIDARIDAGETPDAAEIAVLTELGDPDKLAAGYTGRVLHLIGPRYYLDWWRLLKLLLWIVPVCVAFGIGLGQALAGAAPGTIIGQMVLGVMQAILQVSFWTTLVFVILERTGHETMDAGPWTPDRLPEPKQSGAALGDAIAVIVCLLITAGAIVWDLTIGFVPGHPVSILNPQLWPWAVLSLFVVMALRCALAVAVWVRGRWTRMLATLNTVLALIVWGILAYTGGWVFNPALVPPLNPAFFEAVIGAQDAATVQRVLTVLIWAGAAVIVAWDAVDSVLKARRSRVA</sequence>
<protein>
    <submittedName>
        <fullName evidence="2">Uncharacterized protein</fullName>
    </submittedName>
</protein>
<feature type="transmembrane region" description="Helical" evidence="1">
    <location>
        <begin position="92"/>
        <end position="113"/>
    </location>
</feature>
<evidence type="ECO:0000313" key="3">
    <source>
        <dbReference type="Proteomes" id="UP000031030"/>
    </source>
</evidence>
<organism evidence="2 3">
    <name type="scientific">Microbacterium mangrovi</name>
    <dbReference type="NCBI Taxonomy" id="1348253"/>
    <lineage>
        <taxon>Bacteria</taxon>
        <taxon>Bacillati</taxon>
        <taxon>Actinomycetota</taxon>
        <taxon>Actinomycetes</taxon>
        <taxon>Micrococcales</taxon>
        <taxon>Microbacteriaceae</taxon>
        <taxon>Microbacterium</taxon>
    </lineage>
</organism>
<feature type="transmembrane region" description="Helical" evidence="1">
    <location>
        <begin position="242"/>
        <end position="266"/>
    </location>
</feature>
<keyword evidence="1" id="KW-0472">Membrane</keyword>
<feature type="transmembrane region" description="Helical" evidence="1">
    <location>
        <begin position="172"/>
        <end position="192"/>
    </location>
</feature>
<feature type="transmembrane region" description="Helical" evidence="1">
    <location>
        <begin position="119"/>
        <end position="145"/>
    </location>
</feature>
<feature type="transmembrane region" description="Helical" evidence="1">
    <location>
        <begin position="212"/>
        <end position="235"/>
    </location>
</feature>
<dbReference type="InterPro" id="IPR047928">
    <property type="entry name" value="Perm_prefix_1"/>
</dbReference>
<keyword evidence="1" id="KW-0812">Transmembrane</keyword>
<evidence type="ECO:0000256" key="1">
    <source>
        <dbReference type="SAM" id="Phobius"/>
    </source>
</evidence>
<dbReference type="NCBIfam" id="NF038403">
    <property type="entry name" value="perm_prefix_1"/>
    <property type="match status" value="1"/>
</dbReference>
<dbReference type="EMBL" id="JTDK01000007">
    <property type="protein sequence ID" value="KHK97978.1"/>
    <property type="molecule type" value="Genomic_DNA"/>
</dbReference>
<dbReference type="STRING" id="1348253.LK09_09040"/>
<reference evidence="2 3" key="1">
    <citation type="submission" date="2014-11" db="EMBL/GenBank/DDBJ databases">
        <title>Genome sequence of Microbacterium mangrovi MUSC 115(T).</title>
        <authorList>
            <person name="Lee L.-H."/>
        </authorList>
    </citation>
    <scope>NUCLEOTIDE SEQUENCE [LARGE SCALE GENOMIC DNA]</scope>
    <source>
        <strain evidence="2 3">MUSC 115</strain>
    </source>
</reference>
<dbReference type="AlphaFoldDB" id="A0A0B2A888"/>
<gene>
    <name evidence="2" type="ORF">LK09_09040</name>
</gene>
<accession>A0A0B2A888</accession>
<evidence type="ECO:0000313" key="2">
    <source>
        <dbReference type="EMBL" id="KHK97978.1"/>
    </source>
</evidence>
<dbReference type="Proteomes" id="UP000031030">
    <property type="component" value="Unassembled WGS sequence"/>
</dbReference>
<keyword evidence="3" id="KW-1185">Reference proteome</keyword>